<comment type="caution">
    <text evidence="2">The sequence shown here is derived from an EMBL/GenBank/DDBJ whole genome shotgun (WGS) entry which is preliminary data.</text>
</comment>
<sequence>MVVGSGDAGSETRSVAAFTEVSAGAGIQVRLATGPREVVVTAQPNIRAITRTEVSASRLTVDTTSGYVSTQGLVVAVTVPALTSVELSGGASASGRVGTPEALTVHLTGGARATLSGTTDTLTLAASGGSLPDLGDLHATNAAVDLSGGVVGSLTVSGTLTGTASGGVVLTLTRRPTNTRVETSGGAVLRQP</sequence>
<evidence type="ECO:0000259" key="1">
    <source>
        <dbReference type="Pfam" id="PF10988"/>
    </source>
</evidence>
<dbReference type="InterPro" id="IPR021255">
    <property type="entry name" value="DUF2807"/>
</dbReference>
<reference evidence="2 3" key="1">
    <citation type="submission" date="2019-07" db="EMBL/GenBank/DDBJ databases">
        <title>Whole genome shotgun sequence of Terrabacter aerolatus NBRC 106305.</title>
        <authorList>
            <person name="Hosoyama A."/>
            <person name="Uohara A."/>
            <person name="Ohji S."/>
            <person name="Ichikawa N."/>
        </authorList>
    </citation>
    <scope>NUCLEOTIDE SEQUENCE [LARGE SCALE GENOMIC DNA]</scope>
    <source>
        <strain evidence="2 3">NBRC 106305</strain>
    </source>
</reference>
<evidence type="ECO:0000313" key="3">
    <source>
        <dbReference type="Proteomes" id="UP000321534"/>
    </source>
</evidence>
<protein>
    <recommendedName>
        <fullName evidence="1">Putative auto-transporter adhesin head GIN domain-containing protein</fullName>
    </recommendedName>
</protein>
<organism evidence="2 3">
    <name type="scientific">Terrabacter aerolatus</name>
    <dbReference type="NCBI Taxonomy" id="422442"/>
    <lineage>
        <taxon>Bacteria</taxon>
        <taxon>Bacillati</taxon>
        <taxon>Actinomycetota</taxon>
        <taxon>Actinomycetes</taxon>
        <taxon>Micrococcales</taxon>
        <taxon>Intrasporangiaceae</taxon>
        <taxon>Terrabacter</taxon>
    </lineage>
</organism>
<keyword evidence="3" id="KW-1185">Reference proteome</keyword>
<evidence type="ECO:0000313" key="2">
    <source>
        <dbReference type="EMBL" id="GEO30017.1"/>
    </source>
</evidence>
<accession>A0A512D0M1</accession>
<dbReference type="AlphaFoldDB" id="A0A512D0M1"/>
<dbReference type="EMBL" id="BJYX01000007">
    <property type="protein sequence ID" value="GEO30017.1"/>
    <property type="molecule type" value="Genomic_DNA"/>
</dbReference>
<name>A0A512D0M1_9MICO</name>
<gene>
    <name evidence="2" type="ORF">TAE01_18270</name>
</gene>
<dbReference type="Proteomes" id="UP000321534">
    <property type="component" value="Unassembled WGS sequence"/>
</dbReference>
<dbReference type="Pfam" id="PF10988">
    <property type="entry name" value="DUF2807"/>
    <property type="match status" value="1"/>
</dbReference>
<dbReference type="Gene3D" id="2.160.20.120">
    <property type="match status" value="2"/>
</dbReference>
<feature type="domain" description="Putative auto-transporter adhesin head GIN" evidence="1">
    <location>
        <begin position="17"/>
        <end position="172"/>
    </location>
</feature>
<proteinExistence type="predicted"/>